<organism evidence="1 2">
    <name type="scientific">Lindgomyces ingoldianus</name>
    <dbReference type="NCBI Taxonomy" id="673940"/>
    <lineage>
        <taxon>Eukaryota</taxon>
        <taxon>Fungi</taxon>
        <taxon>Dikarya</taxon>
        <taxon>Ascomycota</taxon>
        <taxon>Pezizomycotina</taxon>
        <taxon>Dothideomycetes</taxon>
        <taxon>Pleosporomycetidae</taxon>
        <taxon>Pleosporales</taxon>
        <taxon>Lindgomycetaceae</taxon>
        <taxon>Lindgomyces</taxon>
    </lineage>
</organism>
<dbReference type="Proteomes" id="UP000799755">
    <property type="component" value="Unassembled WGS sequence"/>
</dbReference>
<gene>
    <name evidence="1" type="ORF">BDR25DRAFT_360361</name>
</gene>
<keyword evidence="2" id="KW-1185">Reference proteome</keyword>
<sequence length="1194" mass="133390">MVTRSSSRFDFMFVSQSCTCHRLDIDRESHGLTHPIRTSEQGCLINTASLPGIPVLSHKSLPKSSTAPNITSCYGTHETNAPLSQPHGLSNRGGRPKCRGWYTPARLKCGEKIETTVVDGFITLPDLPAKESENGAQASEGWLILQTTAITMSFEICNLDVEKGNPSLEPSLNSGIEQPISREENQRKDAPKPNHVNSMLSRHSSVPLVVRNQKTKLFRSWKRFGSAGSGQKAASIASQDDGDKTPVETDAQSIIKLIVSGGRCVPSSADHSNTVKMPQFDDLRAYLPANLQALELWVDEASRLVSAVQNPDPVLPFDGKGLFGEGNEEGYQDLGRLAEMVLSALSLCMLDNECIYVKSCKPLANRDRLKKLIQQARVSQTNSMWQEGGGEVAEEQRKKKDSFLDSIFALIDYTSAILARLLAQVAVGKYWSDNVLAVLTQRVAKLKVLLIDMHANTLISCQAGEASLDQTDISSRLSNGIMDEEECEEVLRMIDAESKEGLTTTANAEVARYCVDQNRFRSGIDTILRYLLLSLRFHNRSGLQATSFEICGMVYGTGFEDFKALLFQDRDLEYSASSDQDALKTAYPAFKILNEALQQVKQNCPPKSQGNLRTTVEWRYCNAHNKISSTTLADNAMNELSRCKPQKAVMNSMADIITVMIPLVLTSPVVVASLTGFRAALALACDAKDVVRPSKNKDYCAFFRMYTNQFENDSQSWDVMRLSAAVQQGFFSRNNLIHSGASSKNAGKVQSKLVERSREMDSWVIDERSVTVACKYQVCSILLVAFIIAGGGLAMIACGNRITGVDPSNLSMYLWILAGFYLLVQKSRFVEDWPWSDFLRFRVRCRSVSELRAISGINEQLIMAKLLHDERGGSLLKTRGPYNKVFSQRDSNDGFSVDCSLHMTTLLLSGLIMLKVVTPRGHALVCLDARRGTELKVVEHQGNQAQEHLLCEDIDRLQDRHGQKKSKDRMRLQLAMSKELKWKRVQVLIITGSAVLLEQRCIRKDRLVMIPLFRYAIIIFITFFDLDLLLKIQDAGFLCTALQARKMIIKCFAGKKGKDRICAPCAIHRLSPRPIGHNYLSELPWKLGTLAQYHYAKPHYEAQDRPGRGRLRQNVHPKTYIKYYTISTAKPSLLLKIGNQKAALLFVFKLQVIVLLCYMLDPVFFFSYRDRLPHDLPSKARCRRKGGSRGSPPG</sequence>
<name>A0ACB6QI66_9PLEO</name>
<accession>A0ACB6QI66</accession>
<dbReference type="EMBL" id="MU003528">
    <property type="protein sequence ID" value="KAF2465831.1"/>
    <property type="molecule type" value="Genomic_DNA"/>
</dbReference>
<evidence type="ECO:0000313" key="1">
    <source>
        <dbReference type="EMBL" id="KAF2465831.1"/>
    </source>
</evidence>
<protein>
    <submittedName>
        <fullName evidence="1">Uncharacterized protein</fullName>
    </submittedName>
</protein>
<comment type="caution">
    <text evidence="1">The sequence shown here is derived from an EMBL/GenBank/DDBJ whole genome shotgun (WGS) entry which is preliminary data.</text>
</comment>
<reference evidence="1" key="1">
    <citation type="journal article" date="2020" name="Stud. Mycol.">
        <title>101 Dothideomycetes genomes: a test case for predicting lifestyles and emergence of pathogens.</title>
        <authorList>
            <person name="Haridas S."/>
            <person name="Albert R."/>
            <person name="Binder M."/>
            <person name="Bloem J."/>
            <person name="Labutti K."/>
            <person name="Salamov A."/>
            <person name="Andreopoulos B."/>
            <person name="Baker S."/>
            <person name="Barry K."/>
            <person name="Bills G."/>
            <person name="Bluhm B."/>
            <person name="Cannon C."/>
            <person name="Castanera R."/>
            <person name="Culley D."/>
            <person name="Daum C."/>
            <person name="Ezra D."/>
            <person name="Gonzalez J."/>
            <person name="Henrissat B."/>
            <person name="Kuo A."/>
            <person name="Liang C."/>
            <person name="Lipzen A."/>
            <person name="Lutzoni F."/>
            <person name="Magnuson J."/>
            <person name="Mondo S."/>
            <person name="Nolan M."/>
            <person name="Ohm R."/>
            <person name="Pangilinan J."/>
            <person name="Park H.-J."/>
            <person name="Ramirez L."/>
            <person name="Alfaro M."/>
            <person name="Sun H."/>
            <person name="Tritt A."/>
            <person name="Yoshinaga Y."/>
            <person name="Zwiers L.-H."/>
            <person name="Turgeon B."/>
            <person name="Goodwin S."/>
            <person name="Spatafora J."/>
            <person name="Crous P."/>
            <person name="Grigoriev I."/>
        </authorList>
    </citation>
    <scope>NUCLEOTIDE SEQUENCE</scope>
    <source>
        <strain evidence="1">ATCC 200398</strain>
    </source>
</reference>
<proteinExistence type="predicted"/>
<evidence type="ECO:0000313" key="2">
    <source>
        <dbReference type="Proteomes" id="UP000799755"/>
    </source>
</evidence>